<dbReference type="Proteomes" id="UP000037460">
    <property type="component" value="Unassembled WGS sequence"/>
</dbReference>
<keyword evidence="2" id="KW-1185">Reference proteome</keyword>
<accession>A0A0M0LPH7</accession>
<organism evidence="1 2">
    <name type="scientific">Chrysochromulina tobinii</name>
    <dbReference type="NCBI Taxonomy" id="1460289"/>
    <lineage>
        <taxon>Eukaryota</taxon>
        <taxon>Haptista</taxon>
        <taxon>Haptophyta</taxon>
        <taxon>Prymnesiophyceae</taxon>
        <taxon>Prymnesiales</taxon>
        <taxon>Chrysochromulinaceae</taxon>
        <taxon>Chrysochromulina</taxon>
    </lineage>
</organism>
<name>A0A0M0LPH7_9EUKA</name>
<proteinExistence type="predicted"/>
<gene>
    <name evidence="1" type="ORF">Ctob_012962</name>
</gene>
<evidence type="ECO:0000313" key="1">
    <source>
        <dbReference type="EMBL" id="KOO52807.1"/>
    </source>
</evidence>
<dbReference type="AlphaFoldDB" id="A0A0M0LPH7"/>
<dbReference type="OrthoDB" id="202221at2759"/>
<protein>
    <submittedName>
        <fullName evidence="1">Uncharacterized protein</fullName>
    </submittedName>
</protein>
<comment type="caution">
    <text evidence="1">The sequence shown here is derived from an EMBL/GenBank/DDBJ whole genome shotgun (WGS) entry which is preliminary data.</text>
</comment>
<reference evidence="2" key="1">
    <citation type="journal article" date="2015" name="PLoS Genet.">
        <title>Genome Sequence and Transcriptome Analyses of Chrysochromulina tobin: Metabolic Tools for Enhanced Algal Fitness in the Prominent Order Prymnesiales (Haptophyceae).</title>
        <authorList>
            <person name="Hovde B.T."/>
            <person name="Deodato C.R."/>
            <person name="Hunsperger H.M."/>
            <person name="Ryken S.A."/>
            <person name="Yost W."/>
            <person name="Jha R.K."/>
            <person name="Patterson J."/>
            <person name="Monnat R.J. Jr."/>
            <person name="Barlow S.B."/>
            <person name="Starkenburg S.R."/>
            <person name="Cattolico R.A."/>
        </authorList>
    </citation>
    <scope>NUCLEOTIDE SEQUENCE</scope>
    <source>
        <strain evidence="2">CCMP291</strain>
    </source>
</reference>
<dbReference type="EMBL" id="JWZX01000492">
    <property type="protein sequence ID" value="KOO52807.1"/>
    <property type="molecule type" value="Genomic_DNA"/>
</dbReference>
<sequence length="234" mass="25350">MLAEAAVLAHLGRRAAILAATAALHGAPPAVAATWENPFKPPDRTGLKSRPLEQLRILLQDEADAIQYGGSEGLAPGGAPPATGILLIPILQMRQRLAALGPVLTRYDGATWTEMRLELSSGNFETVAFKKIFNAFSDNIYYGSETPEANAYLLGGATPSTSQTMQYLQRNEALKQLTDLRDELGYQGGLPAEQRDVEYAQELLASTVKAFDAYFKLAPAEQLSFARKALNLEE</sequence>
<evidence type="ECO:0000313" key="2">
    <source>
        <dbReference type="Proteomes" id="UP000037460"/>
    </source>
</evidence>